<accession>A0ABQ4E5I7</accession>
<sequence length="176" mass="18885">MTTDGVTICSATAADAPAIAGIFGYYVINSVATFEETPPTAADWWRRLDALTARGLPFLAAKTGDEVNGFAYAAPWRPKPAYRQTVEDTIYLAPEVTGKGVGRALLAALLQRCRERDVRQVVAVIADTGDPASTALHRSAGFAQVGRLVSVGYKHGRWIDTVLMQRDLAAPDHGGR</sequence>
<dbReference type="Proteomes" id="UP000646749">
    <property type="component" value="Unassembled WGS sequence"/>
</dbReference>
<dbReference type="RefSeq" id="WP_203868392.1">
    <property type="nucleotide sequence ID" value="NZ_BONW01000022.1"/>
</dbReference>
<dbReference type="PANTHER" id="PTHR43072">
    <property type="entry name" value="N-ACETYLTRANSFERASE"/>
    <property type="match status" value="1"/>
</dbReference>
<comment type="caution">
    <text evidence="2">The sequence shown here is derived from an EMBL/GenBank/DDBJ whole genome shotgun (WGS) entry which is preliminary data.</text>
</comment>
<dbReference type="PANTHER" id="PTHR43072:SF8">
    <property type="entry name" value="ACYLTRANSFERASE FABY-RELATED"/>
    <property type="match status" value="1"/>
</dbReference>
<dbReference type="Pfam" id="PF00583">
    <property type="entry name" value="Acetyltransf_1"/>
    <property type="match status" value="1"/>
</dbReference>
<dbReference type="InterPro" id="IPR016181">
    <property type="entry name" value="Acyl_CoA_acyltransferase"/>
</dbReference>
<keyword evidence="3" id="KW-1185">Reference proteome</keyword>
<dbReference type="InterPro" id="IPR000182">
    <property type="entry name" value="GNAT_dom"/>
</dbReference>
<proteinExistence type="predicted"/>
<dbReference type="CDD" id="cd04301">
    <property type="entry name" value="NAT_SF"/>
    <property type="match status" value="1"/>
</dbReference>
<protein>
    <submittedName>
        <fullName evidence="2">N-acetyltransferase</fullName>
    </submittedName>
</protein>
<dbReference type="SUPFAM" id="SSF55729">
    <property type="entry name" value="Acyl-CoA N-acyltransferases (Nat)"/>
    <property type="match status" value="1"/>
</dbReference>
<dbReference type="Gene3D" id="3.40.630.30">
    <property type="match status" value="1"/>
</dbReference>
<evidence type="ECO:0000259" key="1">
    <source>
        <dbReference type="PROSITE" id="PS51186"/>
    </source>
</evidence>
<organism evidence="2 3">
    <name type="scientific">Plantactinospora endophytica</name>
    <dbReference type="NCBI Taxonomy" id="673535"/>
    <lineage>
        <taxon>Bacteria</taxon>
        <taxon>Bacillati</taxon>
        <taxon>Actinomycetota</taxon>
        <taxon>Actinomycetes</taxon>
        <taxon>Micromonosporales</taxon>
        <taxon>Micromonosporaceae</taxon>
        <taxon>Plantactinospora</taxon>
    </lineage>
</organism>
<dbReference type="EMBL" id="BONW01000022">
    <property type="protein sequence ID" value="GIG89962.1"/>
    <property type="molecule type" value="Genomic_DNA"/>
</dbReference>
<feature type="domain" description="N-acetyltransferase" evidence="1">
    <location>
        <begin position="6"/>
        <end position="169"/>
    </location>
</feature>
<dbReference type="PROSITE" id="PS51186">
    <property type="entry name" value="GNAT"/>
    <property type="match status" value="1"/>
</dbReference>
<reference evidence="2 3" key="1">
    <citation type="submission" date="2021-01" db="EMBL/GenBank/DDBJ databases">
        <title>Whole genome shotgun sequence of Plantactinospora endophytica NBRC 110450.</title>
        <authorList>
            <person name="Komaki H."/>
            <person name="Tamura T."/>
        </authorList>
    </citation>
    <scope>NUCLEOTIDE SEQUENCE [LARGE SCALE GENOMIC DNA]</scope>
    <source>
        <strain evidence="2 3">NBRC 110450</strain>
    </source>
</reference>
<evidence type="ECO:0000313" key="2">
    <source>
        <dbReference type="EMBL" id="GIG89962.1"/>
    </source>
</evidence>
<name>A0ABQ4E5I7_9ACTN</name>
<evidence type="ECO:0000313" key="3">
    <source>
        <dbReference type="Proteomes" id="UP000646749"/>
    </source>
</evidence>
<gene>
    <name evidence="2" type="primary">yncA</name>
    <name evidence="2" type="ORF">Pen02_48980</name>
</gene>